<protein>
    <submittedName>
        <fullName evidence="4">Uncharacterized protein</fullName>
    </submittedName>
</protein>
<sequence length="273" mass="29259">MSLRLCLLGTALFAITPLVTANFQHIYKGIASEGIQSCLANSQFTPETIVLRRNCGAAFKCVMDHISNERQSILSSGSAILGFLPTVLLVLGNTNEEIVRISARYPLLALFLSITNINKQPNSQKSPIKSSSVSPGPYGSIEAPPRSPNLSKSLVSYGGIAIAHIFAGTGAAAVIYQTVDLARKGVVSWACWTNWYPLIWIGNGAYHHLISVICMRLSLRVQVPPSPLSTCGILPTNPTQLSSHTSASHAGAKPSSICSTTSITYMERLSFRA</sequence>
<feature type="signal peptide" evidence="3">
    <location>
        <begin position="1"/>
        <end position="21"/>
    </location>
</feature>
<keyword evidence="2" id="KW-0812">Transmembrane</keyword>
<dbReference type="EMBL" id="MU005571">
    <property type="protein sequence ID" value="KAF2690391.1"/>
    <property type="molecule type" value="Genomic_DNA"/>
</dbReference>
<keyword evidence="5" id="KW-1185">Reference proteome</keyword>
<keyword evidence="2" id="KW-1133">Transmembrane helix</keyword>
<evidence type="ECO:0000313" key="5">
    <source>
        <dbReference type="Proteomes" id="UP000799291"/>
    </source>
</evidence>
<keyword evidence="3" id="KW-0732">Signal</keyword>
<accession>A0A6G1JJJ4</accession>
<feature type="transmembrane region" description="Helical" evidence="2">
    <location>
        <begin position="73"/>
        <end position="92"/>
    </location>
</feature>
<evidence type="ECO:0000256" key="3">
    <source>
        <dbReference type="SAM" id="SignalP"/>
    </source>
</evidence>
<feature type="transmembrane region" description="Helical" evidence="2">
    <location>
        <begin position="154"/>
        <end position="175"/>
    </location>
</feature>
<gene>
    <name evidence="4" type="ORF">K458DRAFT_102541</name>
</gene>
<reference evidence="4" key="1">
    <citation type="journal article" date="2020" name="Stud. Mycol.">
        <title>101 Dothideomycetes genomes: a test case for predicting lifestyles and emergence of pathogens.</title>
        <authorList>
            <person name="Haridas S."/>
            <person name="Albert R."/>
            <person name="Binder M."/>
            <person name="Bloem J."/>
            <person name="Labutti K."/>
            <person name="Salamov A."/>
            <person name="Andreopoulos B."/>
            <person name="Baker S."/>
            <person name="Barry K."/>
            <person name="Bills G."/>
            <person name="Bluhm B."/>
            <person name="Cannon C."/>
            <person name="Castanera R."/>
            <person name="Culley D."/>
            <person name="Daum C."/>
            <person name="Ezra D."/>
            <person name="Gonzalez J."/>
            <person name="Henrissat B."/>
            <person name="Kuo A."/>
            <person name="Liang C."/>
            <person name="Lipzen A."/>
            <person name="Lutzoni F."/>
            <person name="Magnuson J."/>
            <person name="Mondo S."/>
            <person name="Nolan M."/>
            <person name="Ohm R."/>
            <person name="Pangilinan J."/>
            <person name="Park H.-J."/>
            <person name="Ramirez L."/>
            <person name="Alfaro M."/>
            <person name="Sun H."/>
            <person name="Tritt A."/>
            <person name="Yoshinaga Y."/>
            <person name="Zwiers L.-H."/>
            <person name="Turgeon B."/>
            <person name="Goodwin S."/>
            <person name="Spatafora J."/>
            <person name="Crous P."/>
            <person name="Grigoriev I."/>
        </authorList>
    </citation>
    <scope>NUCLEOTIDE SEQUENCE</scope>
    <source>
        <strain evidence="4">CBS 122367</strain>
    </source>
</reference>
<dbReference type="Proteomes" id="UP000799291">
    <property type="component" value="Unassembled WGS sequence"/>
</dbReference>
<name>A0A6G1JJJ4_9PLEO</name>
<feature type="compositionally biased region" description="Low complexity" evidence="1">
    <location>
        <begin position="120"/>
        <end position="135"/>
    </location>
</feature>
<feature type="chain" id="PRO_5026146765" evidence="3">
    <location>
        <begin position="22"/>
        <end position="273"/>
    </location>
</feature>
<evidence type="ECO:0000256" key="2">
    <source>
        <dbReference type="SAM" id="Phobius"/>
    </source>
</evidence>
<feature type="transmembrane region" description="Helical" evidence="2">
    <location>
        <begin position="195"/>
        <end position="219"/>
    </location>
</feature>
<dbReference type="AlphaFoldDB" id="A0A6G1JJJ4"/>
<evidence type="ECO:0000313" key="4">
    <source>
        <dbReference type="EMBL" id="KAF2690391.1"/>
    </source>
</evidence>
<keyword evidence="2" id="KW-0472">Membrane</keyword>
<organism evidence="4 5">
    <name type="scientific">Lentithecium fluviatile CBS 122367</name>
    <dbReference type="NCBI Taxonomy" id="1168545"/>
    <lineage>
        <taxon>Eukaryota</taxon>
        <taxon>Fungi</taxon>
        <taxon>Dikarya</taxon>
        <taxon>Ascomycota</taxon>
        <taxon>Pezizomycotina</taxon>
        <taxon>Dothideomycetes</taxon>
        <taxon>Pleosporomycetidae</taxon>
        <taxon>Pleosporales</taxon>
        <taxon>Massarineae</taxon>
        <taxon>Lentitheciaceae</taxon>
        <taxon>Lentithecium</taxon>
    </lineage>
</organism>
<proteinExistence type="predicted"/>
<dbReference type="OrthoDB" id="3009728at2759"/>
<feature type="region of interest" description="Disordered" evidence="1">
    <location>
        <begin position="120"/>
        <end position="145"/>
    </location>
</feature>
<evidence type="ECO:0000256" key="1">
    <source>
        <dbReference type="SAM" id="MobiDB-lite"/>
    </source>
</evidence>